<dbReference type="SMART" id="SM00906">
    <property type="entry name" value="Fungal_trans"/>
    <property type="match status" value="1"/>
</dbReference>
<evidence type="ECO:0000256" key="3">
    <source>
        <dbReference type="ARBA" id="ARBA00023125"/>
    </source>
</evidence>
<proteinExistence type="predicted"/>
<dbReference type="PANTHER" id="PTHR31845">
    <property type="entry name" value="FINGER DOMAIN PROTEIN, PUTATIVE-RELATED"/>
    <property type="match status" value="1"/>
</dbReference>
<evidence type="ECO:0000256" key="2">
    <source>
        <dbReference type="ARBA" id="ARBA00023015"/>
    </source>
</evidence>
<protein>
    <recommendedName>
        <fullName evidence="6">Xylanolytic transcriptional activator regulatory domain-containing protein</fullName>
    </recommendedName>
</protein>
<keyword evidence="4" id="KW-0804">Transcription</keyword>
<dbReference type="PANTHER" id="PTHR31845:SF17">
    <property type="entry name" value="ZN(II)2CYS6 TRANSCRIPTION FACTOR (EUROFUNG)"/>
    <property type="match status" value="1"/>
</dbReference>
<dbReference type="InterPro" id="IPR007219">
    <property type="entry name" value="XnlR_reg_dom"/>
</dbReference>
<dbReference type="OrthoDB" id="4060227at2759"/>
<reference evidence="7" key="2">
    <citation type="journal article" date="2023" name="IMA Fungus">
        <title>Comparative genomic study of the Penicillium genus elucidates a diverse pangenome and 15 lateral gene transfer events.</title>
        <authorList>
            <person name="Petersen C."/>
            <person name="Sorensen T."/>
            <person name="Nielsen M.R."/>
            <person name="Sondergaard T.E."/>
            <person name="Sorensen J.L."/>
            <person name="Fitzpatrick D.A."/>
            <person name="Frisvad J.C."/>
            <person name="Nielsen K.L."/>
        </authorList>
    </citation>
    <scope>NUCLEOTIDE SEQUENCE</scope>
    <source>
        <strain evidence="7">IBT 29677</strain>
    </source>
</reference>
<dbReference type="GO" id="GO:0000976">
    <property type="term" value="F:transcription cis-regulatory region binding"/>
    <property type="evidence" value="ECO:0007669"/>
    <property type="project" value="TreeGrafter"/>
</dbReference>
<dbReference type="AlphaFoldDB" id="A0A9X0BAZ1"/>
<evidence type="ECO:0000256" key="5">
    <source>
        <dbReference type="ARBA" id="ARBA00023242"/>
    </source>
</evidence>
<evidence type="ECO:0000313" key="8">
    <source>
        <dbReference type="Proteomes" id="UP001147747"/>
    </source>
</evidence>
<feature type="domain" description="Xylanolytic transcriptional activator regulatory" evidence="6">
    <location>
        <begin position="139"/>
        <end position="215"/>
    </location>
</feature>
<keyword evidence="5" id="KW-0539">Nucleus</keyword>
<evidence type="ECO:0000313" key="7">
    <source>
        <dbReference type="EMBL" id="KAJ5398238.1"/>
    </source>
</evidence>
<accession>A0A9X0BAZ1</accession>
<dbReference type="CDD" id="cd12148">
    <property type="entry name" value="fungal_TF_MHR"/>
    <property type="match status" value="1"/>
</dbReference>
<dbReference type="GO" id="GO:0006351">
    <property type="term" value="P:DNA-templated transcription"/>
    <property type="evidence" value="ECO:0007669"/>
    <property type="project" value="InterPro"/>
</dbReference>
<evidence type="ECO:0000256" key="1">
    <source>
        <dbReference type="ARBA" id="ARBA00004123"/>
    </source>
</evidence>
<keyword evidence="8" id="KW-1185">Reference proteome</keyword>
<organism evidence="7 8">
    <name type="scientific">Penicillium cosmopolitanum</name>
    <dbReference type="NCBI Taxonomy" id="1131564"/>
    <lineage>
        <taxon>Eukaryota</taxon>
        <taxon>Fungi</taxon>
        <taxon>Dikarya</taxon>
        <taxon>Ascomycota</taxon>
        <taxon>Pezizomycotina</taxon>
        <taxon>Eurotiomycetes</taxon>
        <taxon>Eurotiomycetidae</taxon>
        <taxon>Eurotiales</taxon>
        <taxon>Aspergillaceae</taxon>
        <taxon>Penicillium</taxon>
    </lineage>
</organism>
<dbReference type="GeneID" id="81369968"/>
<dbReference type="GO" id="GO:0005634">
    <property type="term" value="C:nucleus"/>
    <property type="evidence" value="ECO:0007669"/>
    <property type="project" value="UniProtKB-SubCell"/>
</dbReference>
<dbReference type="EMBL" id="JAPZBU010000006">
    <property type="protein sequence ID" value="KAJ5398238.1"/>
    <property type="molecule type" value="Genomic_DNA"/>
</dbReference>
<dbReference type="Proteomes" id="UP001147747">
    <property type="component" value="Unassembled WGS sequence"/>
</dbReference>
<dbReference type="RefSeq" id="XP_056490290.1">
    <property type="nucleotide sequence ID" value="XM_056630988.1"/>
</dbReference>
<reference evidence="7" key="1">
    <citation type="submission" date="2022-12" db="EMBL/GenBank/DDBJ databases">
        <authorList>
            <person name="Petersen C."/>
        </authorList>
    </citation>
    <scope>NUCLEOTIDE SEQUENCE</scope>
    <source>
        <strain evidence="7">IBT 29677</strain>
    </source>
</reference>
<keyword evidence="3" id="KW-0238">DNA-binding</keyword>
<dbReference type="InterPro" id="IPR051089">
    <property type="entry name" value="prtT"/>
</dbReference>
<name>A0A9X0BAZ1_9EURO</name>
<comment type="subcellular location">
    <subcellularLocation>
        <location evidence="1">Nucleus</location>
    </subcellularLocation>
</comment>
<comment type="caution">
    <text evidence="7">The sequence shown here is derived from an EMBL/GenBank/DDBJ whole genome shotgun (WGS) entry which is preliminary data.</text>
</comment>
<dbReference type="GO" id="GO:0000981">
    <property type="term" value="F:DNA-binding transcription factor activity, RNA polymerase II-specific"/>
    <property type="evidence" value="ECO:0007669"/>
    <property type="project" value="TreeGrafter"/>
</dbReference>
<keyword evidence="2" id="KW-0805">Transcription regulation</keyword>
<evidence type="ECO:0000256" key="4">
    <source>
        <dbReference type="ARBA" id="ARBA00023163"/>
    </source>
</evidence>
<dbReference type="GO" id="GO:0008270">
    <property type="term" value="F:zinc ion binding"/>
    <property type="evidence" value="ECO:0007669"/>
    <property type="project" value="InterPro"/>
</dbReference>
<gene>
    <name evidence="7" type="ORF">N7509_006351</name>
</gene>
<sequence length="535" mass="60882">MGGLYEVTRLRNIRSNQAKLDISGPSGEEKMDDFISRGVISEEEAEDLYRIFHISLNHYLWVGLEQIHNSLASVRRSSQLLTATILTVTALHIPSSAKTFDDCYSEFLSLISSSMFSRYHSVDDVRALCIAAFWLSDVSWKLSGHAIRIATELNIHQSFFKALEGDPEHFLRARLCYVCDHHFSIAYGRPPMISESLQIREHEIFLDLPLADAIDFRVLSQVSLFQILTRVHDCFAERRLPHQDTTRALLSEMNFPQMRCFNLEIDKWRILWQSRQVANKYIGSFPPKGIVLYSYFAKFQLNSFAVRGINIYEGIISTERKEFANMAVSAAASSLTFVLEEEDLRRALVGTPLYVHTMIAFSAVFLMKVATKWNAVGFNIDPAFVWDLLDRVIHLLKTTITSKRHLLYHIGAGLEKMRTRLLEQENDPQSSTPLHQQYQTPFGCCGDSENTINQPTCIHDRSGDFGSSTWTNSSQMAAVDEFPNETDGMKKRTAPETESGFDQIMSMSNDLIYEVFGENESSYDVYSLLSSQFAG</sequence>
<evidence type="ECO:0000259" key="6">
    <source>
        <dbReference type="SMART" id="SM00906"/>
    </source>
</evidence>